<dbReference type="InterPro" id="IPR036485">
    <property type="entry name" value="Glu_synth_asu_C_sf"/>
</dbReference>
<dbReference type="InterPro" id="IPR017550">
    <property type="entry name" value="Formylmethanofuran_DH_suC"/>
</dbReference>
<accession>A0ABT6FFQ8</accession>
<sequence length="285" mass="29368">MAMTLRWRSTTELPVDGSPLKPETFRGRTSTDAARTPLRVGNATAELGDLFDVEGEADDERLVLEGDLRCVSAIGRGMSTGTLRVHGDAGFRFAAEMSGGTAELDGSCRDWAGAEMRGGLLRIRGDAGDGLGAAYPGSLFGMREGLILVEGAAGNDVGLQMRRGLIAVRGSVGACLGRGMVAGTIFACGPVGATPGVGMKRGTLILLGLAVDPSEAFPATFAHAGGFAFAYLTLYQAHLAERGFDLPSAVSSAVLDRYNGDLANGGRGEILAPAPRPALKVVSPS</sequence>
<organism evidence="2 3">
    <name type="scientific">Paludisphaera mucosa</name>
    <dbReference type="NCBI Taxonomy" id="3030827"/>
    <lineage>
        <taxon>Bacteria</taxon>
        <taxon>Pseudomonadati</taxon>
        <taxon>Planctomycetota</taxon>
        <taxon>Planctomycetia</taxon>
        <taxon>Isosphaerales</taxon>
        <taxon>Isosphaeraceae</taxon>
        <taxon>Paludisphaera</taxon>
    </lineage>
</organism>
<dbReference type="EMBL" id="JARRAG010000002">
    <property type="protein sequence ID" value="MDG3006399.1"/>
    <property type="molecule type" value="Genomic_DNA"/>
</dbReference>
<dbReference type="Gene3D" id="2.160.20.60">
    <property type="entry name" value="Glutamate synthase, alpha subunit, C-terminal domain"/>
    <property type="match status" value="1"/>
</dbReference>
<keyword evidence="2" id="KW-0560">Oxidoreductase</keyword>
<dbReference type="EC" id="1.2.7.12" evidence="2"/>
<feature type="region of interest" description="Disordered" evidence="1">
    <location>
        <begin position="1"/>
        <end position="32"/>
    </location>
</feature>
<proteinExistence type="predicted"/>
<gene>
    <name evidence="2" type="ORF">PZE19_21720</name>
</gene>
<evidence type="ECO:0000313" key="2">
    <source>
        <dbReference type="EMBL" id="MDG3006399.1"/>
    </source>
</evidence>
<evidence type="ECO:0000256" key="1">
    <source>
        <dbReference type="SAM" id="MobiDB-lite"/>
    </source>
</evidence>
<protein>
    <submittedName>
        <fullName evidence="2">Formylmethanofuran dehydrogenase subunit C</fullName>
        <ecNumber evidence="2">1.2.7.12</ecNumber>
    </submittedName>
</protein>
<reference evidence="2 3" key="1">
    <citation type="submission" date="2023-03" db="EMBL/GenBank/DDBJ databases">
        <title>Paludisphaera mucosa sp. nov. a novel planctomycete from northern fen.</title>
        <authorList>
            <person name="Ivanova A."/>
        </authorList>
    </citation>
    <scope>NUCLEOTIDE SEQUENCE [LARGE SCALE GENOMIC DNA]</scope>
    <source>
        <strain evidence="2 3">Pla2</strain>
    </source>
</reference>
<comment type="caution">
    <text evidence="2">The sequence shown here is derived from an EMBL/GenBank/DDBJ whole genome shotgun (WGS) entry which is preliminary data.</text>
</comment>
<keyword evidence="3" id="KW-1185">Reference proteome</keyword>
<dbReference type="NCBIfam" id="TIGR03122">
    <property type="entry name" value="one_C_dehyd_C"/>
    <property type="match status" value="1"/>
</dbReference>
<dbReference type="PANTHER" id="PTHR39673:SF5">
    <property type="entry name" value="TUNGSTEN-CONTAINING FORMYLMETHANOFURAN DEHYDROGENASE 2 SUBUNIT C"/>
    <property type="match status" value="1"/>
</dbReference>
<dbReference type="GO" id="GO:0018493">
    <property type="term" value="F:formylmethanofuran dehydrogenase activity"/>
    <property type="evidence" value="ECO:0007669"/>
    <property type="project" value="UniProtKB-EC"/>
</dbReference>
<name>A0ABT6FFQ8_9BACT</name>
<dbReference type="PANTHER" id="PTHR39673">
    <property type="entry name" value="TUNGSTEN FORMYLMETHANOFURAN DEHYDROGENASE, SUBUNIT C (FWDC)"/>
    <property type="match status" value="1"/>
</dbReference>
<evidence type="ECO:0000313" key="3">
    <source>
        <dbReference type="Proteomes" id="UP001216907"/>
    </source>
</evidence>
<dbReference type="SUPFAM" id="SSF69336">
    <property type="entry name" value="Alpha subunit of glutamate synthase, C-terminal domain"/>
    <property type="match status" value="1"/>
</dbReference>
<dbReference type="RefSeq" id="WP_277862699.1">
    <property type="nucleotide sequence ID" value="NZ_JARRAG010000002.1"/>
</dbReference>
<dbReference type="Proteomes" id="UP001216907">
    <property type="component" value="Unassembled WGS sequence"/>
</dbReference>